<dbReference type="Gene3D" id="3.40.50.1820">
    <property type="entry name" value="alpha/beta hydrolase"/>
    <property type="match status" value="1"/>
</dbReference>
<dbReference type="InterPro" id="IPR050266">
    <property type="entry name" value="AB_hydrolase_sf"/>
</dbReference>
<dbReference type="GO" id="GO:0016020">
    <property type="term" value="C:membrane"/>
    <property type="evidence" value="ECO:0007669"/>
    <property type="project" value="TreeGrafter"/>
</dbReference>
<feature type="domain" description="AB hydrolase-1" evidence="1">
    <location>
        <begin position="2"/>
        <end position="214"/>
    </location>
</feature>
<name>A0A381WDQ3_9ZZZZ</name>
<organism evidence="2">
    <name type="scientific">marine metagenome</name>
    <dbReference type="NCBI Taxonomy" id="408172"/>
    <lineage>
        <taxon>unclassified sequences</taxon>
        <taxon>metagenomes</taxon>
        <taxon>ecological metagenomes</taxon>
    </lineage>
</organism>
<dbReference type="PANTHER" id="PTHR43798:SF33">
    <property type="entry name" value="HYDROLASE, PUTATIVE (AFU_ORTHOLOGUE AFUA_2G14860)-RELATED"/>
    <property type="match status" value="1"/>
</dbReference>
<dbReference type="SUPFAM" id="SSF53474">
    <property type="entry name" value="alpha/beta-Hydrolases"/>
    <property type="match status" value="1"/>
</dbReference>
<sequence length="230" mass="25695">MADTCTTIAWDARGYGKSDDYEGPLNFHDFSQDLRRLLDFTKIEKAHFVGLSMGARILMDFYPSNVERVATLTLCDCFFSYKKALSPEKQREFIALRQKPLLAGKPLSEIAPALIQSLVGPNCTDEARDQLYKSIIDIHVDSYLKTIAASTLFSVKGSLSNFSVPVQLIFGEHDKLTPPSVGESMLSLLPNANLDIIMDSGHLSNIEQPETFNKVMKKFVGKYQGRACFK</sequence>
<gene>
    <name evidence="2" type="ORF">METZ01_LOCUS103446</name>
</gene>
<dbReference type="InterPro" id="IPR029058">
    <property type="entry name" value="AB_hydrolase_fold"/>
</dbReference>
<dbReference type="PRINTS" id="PR00412">
    <property type="entry name" value="EPOXHYDRLASE"/>
</dbReference>
<dbReference type="GO" id="GO:0003824">
    <property type="term" value="F:catalytic activity"/>
    <property type="evidence" value="ECO:0007669"/>
    <property type="project" value="InterPro"/>
</dbReference>
<dbReference type="EMBL" id="UINC01011464">
    <property type="protein sequence ID" value="SVA50592.1"/>
    <property type="molecule type" value="Genomic_DNA"/>
</dbReference>
<reference evidence="2" key="1">
    <citation type="submission" date="2018-05" db="EMBL/GenBank/DDBJ databases">
        <authorList>
            <person name="Lanie J.A."/>
            <person name="Ng W.-L."/>
            <person name="Kazmierczak K.M."/>
            <person name="Andrzejewski T.M."/>
            <person name="Davidsen T.M."/>
            <person name="Wayne K.J."/>
            <person name="Tettelin H."/>
            <person name="Glass J.I."/>
            <person name="Rusch D."/>
            <person name="Podicherti R."/>
            <person name="Tsui H.-C.T."/>
            <person name="Winkler M.E."/>
        </authorList>
    </citation>
    <scope>NUCLEOTIDE SEQUENCE</scope>
</reference>
<dbReference type="InterPro" id="IPR000639">
    <property type="entry name" value="Epox_hydrolase-like"/>
</dbReference>
<evidence type="ECO:0000259" key="1">
    <source>
        <dbReference type="Pfam" id="PF12697"/>
    </source>
</evidence>
<dbReference type="Pfam" id="PF12697">
    <property type="entry name" value="Abhydrolase_6"/>
    <property type="match status" value="1"/>
</dbReference>
<dbReference type="AlphaFoldDB" id="A0A381WDQ3"/>
<dbReference type="PANTHER" id="PTHR43798">
    <property type="entry name" value="MONOACYLGLYCEROL LIPASE"/>
    <property type="match status" value="1"/>
</dbReference>
<accession>A0A381WDQ3</accession>
<evidence type="ECO:0000313" key="2">
    <source>
        <dbReference type="EMBL" id="SVA50592.1"/>
    </source>
</evidence>
<dbReference type="InterPro" id="IPR000073">
    <property type="entry name" value="AB_hydrolase_1"/>
</dbReference>
<proteinExistence type="predicted"/>
<protein>
    <recommendedName>
        <fullName evidence="1">AB hydrolase-1 domain-containing protein</fullName>
    </recommendedName>
</protein>